<dbReference type="Pfam" id="PF03780">
    <property type="entry name" value="Asp23"/>
    <property type="match status" value="1"/>
</dbReference>
<gene>
    <name evidence="3" type="ORF">AB8O55_04005</name>
</gene>
<dbReference type="RefSeq" id="WP_345367864.1">
    <property type="nucleotide sequence ID" value="NZ_BAABII010000020.1"/>
</dbReference>
<accession>A0ABV4CBW0</accession>
<sequence>MTSTVPRTEPDRGTAVEPTGPPPEDRGRLQVDRSVLRKIAEYAADHAPDSARTPRQVAGVGMGSQGSSARITGPDHRLHVRLDVALRYPTPIREAVRAVRERVGAELARIADCQVHAVDVTVSTLVPDAEAPRVR</sequence>
<feature type="region of interest" description="Disordered" evidence="2">
    <location>
        <begin position="1"/>
        <end position="30"/>
    </location>
</feature>
<dbReference type="Proteomes" id="UP001564626">
    <property type="component" value="Unassembled WGS sequence"/>
</dbReference>
<evidence type="ECO:0000313" key="4">
    <source>
        <dbReference type="Proteomes" id="UP001564626"/>
    </source>
</evidence>
<feature type="region of interest" description="Disordered" evidence="2">
    <location>
        <begin position="42"/>
        <end position="75"/>
    </location>
</feature>
<name>A0ABV4CBW0_9PSEU</name>
<proteinExistence type="inferred from homology"/>
<evidence type="ECO:0000256" key="2">
    <source>
        <dbReference type="SAM" id="MobiDB-lite"/>
    </source>
</evidence>
<keyword evidence="4" id="KW-1185">Reference proteome</keyword>
<comment type="similarity">
    <text evidence="1">Belongs to the asp23 family.</text>
</comment>
<reference evidence="3 4" key="1">
    <citation type="submission" date="2024-08" db="EMBL/GenBank/DDBJ databases">
        <title>Genome mining of Saccharopolyspora cebuensis PGLac3 from Nigerian medicinal plant.</title>
        <authorList>
            <person name="Ezeobiora C.E."/>
            <person name="Igbokwe N.H."/>
            <person name="Amin D.H."/>
            <person name="Mendie U.E."/>
        </authorList>
    </citation>
    <scope>NUCLEOTIDE SEQUENCE [LARGE SCALE GENOMIC DNA]</scope>
    <source>
        <strain evidence="3 4">PGLac3</strain>
    </source>
</reference>
<dbReference type="EMBL" id="JBGEHV010000004">
    <property type="protein sequence ID" value="MEY8038548.1"/>
    <property type="molecule type" value="Genomic_DNA"/>
</dbReference>
<protein>
    <submittedName>
        <fullName evidence="3">Asp23/Gls24 family envelope stress response protein</fullName>
    </submittedName>
</protein>
<dbReference type="InterPro" id="IPR005531">
    <property type="entry name" value="Asp23"/>
</dbReference>
<organism evidence="3 4">
    <name type="scientific">Saccharopolyspora cebuensis</name>
    <dbReference type="NCBI Taxonomy" id="418759"/>
    <lineage>
        <taxon>Bacteria</taxon>
        <taxon>Bacillati</taxon>
        <taxon>Actinomycetota</taxon>
        <taxon>Actinomycetes</taxon>
        <taxon>Pseudonocardiales</taxon>
        <taxon>Pseudonocardiaceae</taxon>
        <taxon>Saccharopolyspora</taxon>
    </lineage>
</organism>
<evidence type="ECO:0000313" key="3">
    <source>
        <dbReference type="EMBL" id="MEY8038548.1"/>
    </source>
</evidence>
<comment type="caution">
    <text evidence="3">The sequence shown here is derived from an EMBL/GenBank/DDBJ whole genome shotgun (WGS) entry which is preliminary data.</text>
</comment>
<evidence type="ECO:0000256" key="1">
    <source>
        <dbReference type="ARBA" id="ARBA00005721"/>
    </source>
</evidence>